<proteinExistence type="predicted"/>
<keyword evidence="4" id="KW-1185">Reference proteome</keyword>
<gene>
    <name evidence="3" type="ORF">SG34_026755</name>
</gene>
<dbReference type="NCBIfam" id="NF033559">
    <property type="entry name" value="transpos_IS1634"/>
    <property type="match status" value="1"/>
</dbReference>
<dbReference type="InterPro" id="IPR025457">
    <property type="entry name" value="DUF4277"/>
</dbReference>
<dbReference type="InterPro" id="IPR002559">
    <property type="entry name" value="Transposase_11"/>
</dbReference>
<dbReference type="AlphaFoldDB" id="A0AAE9Z426"/>
<organism evidence="3 4">
    <name type="scientific">Thalassomonas viridans</name>
    <dbReference type="NCBI Taxonomy" id="137584"/>
    <lineage>
        <taxon>Bacteria</taxon>
        <taxon>Pseudomonadati</taxon>
        <taxon>Pseudomonadota</taxon>
        <taxon>Gammaproteobacteria</taxon>
        <taxon>Alteromonadales</taxon>
        <taxon>Colwelliaceae</taxon>
        <taxon>Thalassomonas</taxon>
    </lineage>
</organism>
<dbReference type="GO" id="GO:0003677">
    <property type="term" value="F:DNA binding"/>
    <property type="evidence" value="ECO:0007669"/>
    <property type="project" value="InterPro"/>
</dbReference>
<reference evidence="3 4" key="2">
    <citation type="journal article" date="2022" name="Mar. Drugs">
        <title>Bioassay-Guided Fractionation Leads to the Detection of Cholic Acid Generated by the Rare Thalassomonas sp.</title>
        <authorList>
            <person name="Pheiffer F."/>
            <person name="Schneider Y.K."/>
            <person name="Hansen E.H."/>
            <person name="Andersen J.H."/>
            <person name="Isaksson J."/>
            <person name="Busche T."/>
            <person name="R C."/>
            <person name="Kalinowski J."/>
            <person name="Zyl L.V."/>
            <person name="Trindade M."/>
        </authorList>
    </citation>
    <scope>NUCLEOTIDE SEQUENCE [LARGE SCALE GENOMIC DNA]</scope>
    <source>
        <strain evidence="3 4">XOM25</strain>
    </source>
</reference>
<evidence type="ECO:0000313" key="3">
    <source>
        <dbReference type="EMBL" id="WDE04868.1"/>
    </source>
</evidence>
<dbReference type="RefSeq" id="WP_274038444.1">
    <property type="nucleotide sequence ID" value="NZ_CP059733.1"/>
</dbReference>
<evidence type="ECO:0000313" key="4">
    <source>
        <dbReference type="Proteomes" id="UP000032352"/>
    </source>
</evidence>
<feature type="domain" description="Transposase IS4-like" evidence="1">
    <location>
        <begin position="126"/>
        <end position="455"/>
    </location>
</feature>
<evidence type="ECO:0000259" key="1">
    <source>
        <dbReference type="Pfam" id="PF01609"/>
    </source>
</evidence>
<dbReference type="Pfam" id="PF01609">
    <property type="entry name" value="DDE_Tnp_1"/>
    <property type="match status" value="1"/>
</dbReference>
<feature type="domain" description="DUF4277" evidence="2">
    <location>
        <begin position="6"/>
        <end position="109"/>
    </location>
</feature>
<dbReference type="PANTHER" id="PTHR34614:SF2">
    <property type="entry name" value="TRANSPOSASE IS4-LIKE DOMAIN-CONTAINING PROTEIN"/>
    <property type="match status" value="1"/>
</dbReference>
<dbReference type="EMBL" id="CP059733">
    <property type="protein sequence ID" value="WDE04868.1"/>
    <property type="molecule type" value="Genomic_DNA"/>
</dbReference>
<dbReference type="InterPro" id="IPR047654">
    <property type="entry name" value="IS1634_transpos"/>
</dbReference>
<dbReference type="PANTHER" id="PTHR34614">
    <property type="match status" value="1"/>
</dbReference>
<protein>
    <submittedName>
        <fullName evidence="3">IS1634 family transposase</fullName>
    </submittedName>
</protein>
<dbReference type="GO" id="GO:0006313">
    <property type="term" value="P:DNA transposition"/>
    <property type="evidence" value="ECO:0007669"/>
    <property type="project" value="InterPro"/>
</dbReference>
<dbReference type="Proteomes" id="UP000032352">
    <property type="component" value="Chromosome"/>
</dbReference>
<dbReference type="Pfam" id="PF14104">
    <property type="entry name" value="DUF4277"/>
    <property type="match status" value="1"/>
</dbReference>
<sequence>MAFPYTKTLEHLGLVAGFCKEIELANIIDDKLGATNRDVSFGQLFVAMLLNGLGFTGRTLHMYSEYFEDKPLDKLIGPGITPEQLNDDALGRCLDALYDEGVSPLYQKIGEAVIKHLGLPCDSVHLDSTSFHYDGQEKLSEADFNPIQITKGYSRDHRPELNQVILNLICENQSGIPVYMKLASGNSNDMEGFKKIVKSHIQSLKAAQASRYLVADAALYVKDTIAHLGELAQLFITRVPQTLKEAKTLTAQTPMLDFKPICDGYEGVWAESDYGGVAQRWLLIRSEQARKRERHNLDKRILKKADAERKTFKKLCQQEFACEQDAQKAIEHWRQKQVYLDVIAAVNSVPVYGSKGRPAVGQQPQSVHYQITGNLFTPLAKREDALKQLGLFIIATNDLSENLTMDKALSTYKSQQAVEKGFRFLKSPDFFTSAIYLKQPERIESLLMVMTTCLMVYAALEHQIRKQLKAQNRHFLDQKKRPSQKPTARWVFQCFQGVTLLYLEGQPPMVVNWKARQQTIIDCLGCVYRQIYS</sequence>
<dbReference type="KEGG" id="tvd:SG34_026755"/>
<name>A0AAE9Z426_9GAMM</name>
<dbReference type="GO" id="GO:0004803">
    <property type="term" value="F:transposase activity"/>
    <property type="evidence" value="ECO:0007669"/>
    <property type="project" value="InterPro"/>
</dbReference>
<evidence type="ECO:0000259" key="2">
    <source>
        <dbReference type="Pfam" id="PF14104"/>
    </source>
</evidence>
<reference evidence="3 4" key="1">
    <citation type="journal article" date="2015" name="Genome Announc.">
        <title>Draft Genome Sequences of Marine Isolates of Thalassomonas viridans and Thalassomonas actiniarum.</title>
        <authorList>
            <person name="Olonade I."/>
            <person name="van Zyl L.J."/>
            <person name="Trindade M."/>
        </authorList>
    </citation>
    <scope>NUCLEOTIDE SEQUENCE [LARGE SCALE GENOMIC DNA]</scope>
    <source>
        <strain evidence="3 4">XOM25</strain>
    </source>
</reference>
<accession>A0AAE9Z426</accession>